<dbReference type="EMBL" id="GL377573">
    <property type="protein sequence ID" value="EFJ31955.1"/>
    <property type="molecule type" value="Genomic_DNA"/>
</dbReference>
<dbReference type="Gramene" id="EFJ31955">
    <property type="protein sequence ID" value="EFJ31955"/>
    <property type="gene ID" value="SELMODRAFT_408319"/>
</dbReference>
<dbReference type="PROSITE" id="PS00138">
    <property type="entry name" value="SUBTILASE_SER"/>
    <property type="match status" value="1"/>
</dbReference>
<dbReference type="AlphaFoldDB" id="D8R7X2"/>
<feature type="domain" description="Inhibitor I9" evidence="12">
    <location>
        <begin position="28"/>
        <end position="106"/>
    </location>
</feature>
<dbReference type="InterPro" id="IPR041469">
    <property type="entry name" value="Subtilisin-like_FN3"/>
</dbReference>
<evidence type="ECO:0000256" key="6">
    <source>
        <dbReference type="ARBA" id="ARBA00023180"/>
    </source>
</evidence>
<dbReference type="InterPro" id="IPR034197">
    <property type="entry name" value="Peptidases_S8_3"/>
</dbReference>
<feature type="signal peptide" evidence="9">
    <location>
        <begin position="1"/>
        <end position="21"/>
    </location>
</feature>
<name>D8R7X2_SELML</name>
<evidence type="ECO:0000259" key="12">
    <source>
        <dbReference type="Pfam" id="PF05922"/>
    </source>
</evidence>
<feature type="active site" description="Charge relay system" evidence="7 8">
    <location>
        <position position="150"/>
    </location>
</feature>
<dbReference type="SUPFAM" id="SSF52743">
    <property type="entry name" value="Subtilisin-like"/>
    <property type="match status" value="1"/>
</dbReference>
<feature type="chain" id="PRO_5003121574" evidence="9">
    <location>
        <begin position="22"/>
        <end position="756"/>
    </location>
</feature>
<dbReference type="InParanoid" id="D8R7X2"/>
<keyword evidence="4 8" id="KW-0378">Hydrolase</keyword>
<dbReference type="PROSITE" id="PS51892">
    <property type="entry name" value="SUBTILASE"/>
    <property type="match status" value="1"/>
</dbReference>
<evidence type="ECO:0000256" key="7">
    <source>
        <dbReference type="PIRSR" id="PIRSR615500-1"/>
    </source>
</evidence>
<evidence type="ECO:0000313" key="14">
    <source>
        <dbReference type="EMBL" id="EFJ31955.1"/>
    </source>
</evidence>
<accession>D8R7X2</accession>
<organism evidence="15">
    <name type="scientific">Selaginella moellendorffii</name>
    <name type="common">Spikemoss</name>
    <dbReference type="NCBI Taxonomy" id="88036"/>
    <lineage>
        <taxon>Eukaryota</taxon>
        <taxon>Viridiplantae</taxon>
        <taxon>Streptophyta</taxon>
        <taxon>Embryophyta</taxon>
        <taxon>Tracheophyta</taxon>
        <taxon>Lycopodiopsida</taxon>
        <taxon>Selaginellales</taxon>
        <taxon>Selaginellaceae</taxon>
        <taxon>Selaginella</taxon>
    </lineage>
</organism>
<comment type="similarity">
    <text evidence="1 8">Belongs to the peptidase S8 family.</text>
</comment>
<feature type="domain" description="Peptidase S8/S53" evidence="10">
    <location>
        <begin position="141"/>
        <end position="603"/>
    </location>
</feature>
<evidence type="ECO:0000256" key="2">
    <source>
        <dbReference type="ARBA" id="ARBA00022670"/>
    </source>
</evidence>
<dbReference type="MEROPS" id="S08.A37"/>
<dbReference type="InterPro" id="IPR045051">
    <property type="entry name" value="SBT"/>
</dbReference>
<dbReference type="KEGG" id="smo:SELMODRAFT_408319"/>
<dbReference type="PRINTS" id="PR00723">
    <property type="entry name" value="SUBTILISIN"/>
</dbReference>
<keyword evidence="5 8" id="KW-0720">Serine protease</keyword>
<dbReference type="InterPro" id="IPR036852">
    <property type="entry name" value="Peptidase_S8/S53_dom_sf"/>
</dbReference>
<gene>
    <name evidence="14" type="primary">AIR3L7-2</name>
    <name evidence="14" type="ORF">SELMODRAFT_408319</name>
</gene>
<dbReference type="FunFam" id="3.30.70.80:FF:000002">
    <property type="entry name" value="Subtilisin-like protease SBT5.3"/>
    <property type="match status" value="1"/>
</dbReference>
<evidence type="ECO:0000313" key="15">
    <source>
        <dbReference type="Proteomes" id="UP000001514"/>
    </source>
</evidence>
<dbReference type="Pfam" id="PF00082">
    <property type="entry name" value="Peptidase_S8"/>
    <property type="match status" value="1"/>
</dbReference>
<evidence type="ECO:0000256" key="8">
    <source>
        <dbReference type="PROSITE-ProRule" id="PRU01240"/>
    </source>
</evidence>
<dbReference type="InterPro" id="IPR037045">
    <property type="entry name" value="S8pro/Inhibitor_I9_sf"/>
</dbReference>
<evidence type="ECO:0000256" key="4">
    <source>
        <dbReference type="ARBA" id="ARBA00022801"/>
    </source>
</evidence>
<dbReference type="SUPFAM" id="SSF52025">
    <property type="entry name" value="PA domain"/>
    <property type="match status" value="1"/>
</dbReference>
<dbReference type="InterPro" id="IPR010259">
    <property type="entry name" value="S8pro/Inhibitor_I9"/>
</dbReference>
<feature type="domain" description="PA" evidence="11">
    <location>
        <begin position="396"/>
        <end position="469"/>
    </location>
</feature>
<dbReference type="HOGENOM" id="CLU_000625_4_6_1"/>
<feature type="active site" description="Charge relay system" evidence="7 8">
    <location>
        <position position="544"/>
    </location>
</feature>
<dbReference type="InterPro" id="IPR046450">
    <property type="entry name" value="PA_dom_sf"/>
</dbReference>
<evidence type="ECO:0000256" key="5">
    <source>
        <dbReference type="ARBA" id="ARBA00022825"/>
    </source>
</evidence>
<dbReference type="GO" id="GO:0004252">
    <property type="term" value="F:serine-type endopeptidase activity"/>
    <property type="evidence" value="ECO:0000318"/>
    <property type="project" value="GO_Central"/>
</dbReference>
<keyword evidence="3 9" id="KW-0732">Signal</keyword>
<dbReference type="GO" id="GO:0005576">
    <property type="term" value="C:extracellular region"/>
    <property type="evidence" value="ECO:0000318"/>
    <property type="project" value="GO_Central"/>
</dbReference>
<evidence type="ECO:0000259" key="13">
    <source>
        <dbReference type="Pfam" id="PF17766"/>
    </source>
</evidence>
<dbReference type="Pfam" id="PF17766">
    <property type="entry name" value="fn3_6"/>
    <property type="match status" value="1"/>
</dbReference>
<dbReference type="InterPro" id="IPR000209">
    <property type="entry name" value="Peptidase_S8/S53_dom"/>
</dbReference>
<evidence type="ECO:0000256" key="1">
    <source>
        <dbReference type="ARBA" id="ARBA00011073"/>
    </source>
</evidence>
<dbReference type="Gene3D" id="2.60.40.2310">
    <property type="match status" value="1"/>
</dbReference>
<dbReference type="Pfam" id="PF05922">
    <property type="entry name" value="Inhibitor_I9"/>
    <property type="match status" value="1"/>
</dbReference>
<dbReference type="InterPro" id="IPR015500">
    <property type="entry name" value="Peptidase_S8_subtilisin-rel"/>
</dbReference>
<dbReference type="InterPro" id="IPR023828">
    <property type="entry name" value="Peptidase_S8_Ser-AS"/>
</dbReference>
<sequence length="756" mass="79907">MAAMFWLLVSVCFFFHFQVEASKPAKLHIVYLGHSDPELHPDAIAESHSSLLAETIGSEDASEALIYSYKHAFSGFAAKLTDEQVDRISGLPGVISVFPSGISKLHTTASWDFLGLSVDRRGRKHSLSRVGGSLWKNTDYGKDVIIGSLDTGVWPESESFSDEGMGPVPSRWRGICQAGQAFNSTLCNRKIIGARYYYKGMRAENISAAGDFFSARDKEGHGSHTASTAAGRFVPNVSLHGYGNGTAKGGAPFARLGIYKVCWPLGCSEVDILAAMDQAIEDGVDLMTLSLGGDPGEFFSDAIAVGAFHAVQRGIPVVASGGNAGPTLGVVSNLAPWIVTVAASTLDRNFSSSAVLGNGAVYKGESISYKELKPWQYPLIASKDAFAPTSNSSRSELCVVGSLDPEKVRGKIVACLRGENSRVDKGHNVLLAGGVGMILCNGPAEGNEILADDHFVPTVHVTYTDGAAIFSYINASEHPTAYITPPVTMSGVKAPVMAAFSSPGPNVVVPDVLKPDITAPGVDIIAAISPASGDGSYGSMSGTSMSCPHVAGMIALLKAYHPEWSPAAIRSALSTTATVVDNKKNHILTNALERATPFHFGSGHVDPNAAAHPGLIYDVSESDYIAFLCDMYDSVAVALITGKQGIDCSTVAQPASALNLPSITLSNLTGVKTVTRFVTNVGDCVSTYWPKIEAPEGVSVSVEPSELAFTQAGQTLAFNVTFNATMPRKDYVFGSLTWKNYKHKVRIPLTVKAALA</sequence>
<dbReference type="CDD" id="cd04852">
    <property type="entry name" value="Peptidases_S8_3"/>
    <property type="match status" value="1"/>
</dbReference>
<dbReference type="eggNOG" id="ENOG502QPQR">
    <property type="taxonomic scope" value="Eukaryota"/>
</dbReference>
<dbReference type="Gene3D" id="3.50.30.30">
    <property type="match status" value="1"/>
</dbReference>
<evidence type="ECO:0000256" key="9">
    <source>
        <dbReference type="SAM" id="SignalP"/>
    </source>
</evidence>
<keyword evidence="15" id="KW-1185">Reference proteome</keyword>
<keyword evidence="2 8" id="KW-0645">Protease</keyword>
<dbReference type="FunFam" id="3.40.50.200:FF:000006">
    <property type="entry name" value="Subtilisin-like protease SBT1.5"/>
    <property type="match status" value="1"/>
</dbReference>
<dbReference type="Proteomes" id="UP000001514">
    <property type="component" value="Unassembled WGS sequence"/>
</dbReference>
<proteinExistence type="inferred from homology"/>
<dbReference type="CDD" id="cd02120">
    <property type="entry name" value="PA_subtilisin_like"/>
    <property type="match status" value="1"/>
</dbReference>
<keyword evidence="6" id="KW-0325">Glycoprotein</keyword>
<feature type="active site" description="Charge relay system" evidence="7 8">
    <location>
        <position position="221"/>
    </location>
</feature>
<evidence type="ECO:0000256" key="3">
    <source>
        <dbReference type="ARBA" id="ARBA00022729"/>
    </source>
</evidence>
<dbReference type="PANTHER" id="PTHR10795">
    <property type="entry name" value="PROPROTEIN CONVERTASE SUBTILISIN/KEXIN"/>
    <property type="match status" value="1"/>
</dbReference>
<feature type="domain" description="Subtilisin-like protease fibronectin type-III" evidence="13">
    <location>
        <begin position="658"/>
        <end position="751"/>
    </location>
</feature>
<dbReference type="FunFam" id="3.50.30.30:FF:000005">
    <property type="entry name" value="subtilisin-like protease SBT1.5"/>
    <property type="match status" value="1"/>
</dbReference>
<dbReference type="InterPro" id="IPR003137">
    <property type="entry name" value="PA_domain"/>
</dbReference>
<dbReference type="Pfam" id="PF02225">
    <property type="entry name" value="PA"/>
    <property type="match status" value="1"/>
</dbReference>
<protein>
    <submittedName>
        <fullName evidence="14">Uncharacterized protein AIR3L7-2</fullName>
    </submittedName>
</protein>
<reference evidence="14 15" key="1">
    <citation type="journal article" date="2011" name="Science">
        <title>The Selaginella genome identifies genetic changes associated with the evolution of vascular plants.</title>
        <authorList>
            <person name="Banks J.A."/>
            <person name="Nishiyama T."/>
            <person name="Hasebe M."/>
            <person name="Bowman J.L."/>
            <person name="Gribskov M."/>
            <person name="dePamphilis C."/>
            <person name="Albert V.A."/>
            <person name="Aono N."/>
            <person name="Aoyama T."/>
            <person name="Ambrose B.A."/>
            <person name="Ashton N.W."/>
            <person name="Axtell M.J."/>
            <person name="Barker E."/>
            <person name="Barker M.S."/>
            <person name="Bennetzen J.L."/>
            <person name="Bonawitz N.D."/>
            <person name="Chapple C."/>
            <person name="Cheng C."/>
            <person name="Correa L.G."/>
            <person name="Dacre M."/>
            <person name="DeBarry J."/>
            <person name="Dreyer I."/>
            <person name="Elias M."/>
            <person name="Engstrom E.M."/>
            <person name="Estelle M."/>
            <person name="Feng L."/>
            <person name="Finet C."/>
            <person name="Floyd S.K."/>
            <person name="Frommer W.B."/>
            <person name="Fujita T."/>
            <person name="Gramzow L."/>
            <person name="Gutensohn M."/>
            <person name="Harholt J."/>
            <person name="Hattori M."/>
            <person name="Heyl A."/>
            <person name="Hirai T."/>
            <person name="Hiwatashi Y."/>
            <person name="Ishikawa M."/>
            <person name="Iwata M."/>
            <person name="Karol K.G."/>
            <person name="Koehler B."/>
            <person name="Kolukisaoglu U."/>
            <person name="Kubo M."/>
            <person name="Kurata T."/>
            <person name="Lalonde S."/>
            <person name="Li K."/>
            <person name="Li Y."/>
            <person name="Litt A."/>
            <person name="Lyons E."/>
            <person name="Manning G."/>
            <person name="Maruyama T."/>
            <person name="Michael T.P."/>
            <person name="Mikami K."/>
            <person name="Miyazaki S."/>
            <person name="Morinaga S."/>
            <person name="Murata T."/>
            <person name="Mueller-Roeber B."/>
            <person name="Nelson D.R."/>
            <person name="Obara M."/>
            <person name="Oguri Y."/>
            <person name="Olmstead R.G."/>
            <person name="Onodera N."/>
            <person name="Petersen B.L."/>
            <person name="Pils B."/>
            <person name="Prigge M."/>
            <person name="Rensing S.A."/>
            <person name="Riano-Pachon D.M."/>
            <person name="Roberts A.W."/>
            <person name="Sato Y."/>
            <person name="Scheller H.V."/>
            <person name="Schulz B."/>
            <person name="Schulz C."/>
            <person name="Shakirov E.V."/>
            <person name="Shibagaki N."/>
            <person name="Shinohara N."/>
            <person name="Shippen D.E."/>
            <person name="Soerensen I."/>
            <person name="Sotooka R."/>
            <person name="Sugimoto N."/>
            <person name="Sugita M."/>
            <person name="Sumikawa N."/>
            <person name="Tanurdzic M."/>
            <person name="Theissen G."/>
            <person name="Ulvskov P."/>
            <person name="Wakazuki S."/>
            <person name="Weng J.K."/>
            <person name="Willats W.W."/>
            <person name="Wipf D."/>
            <person name="Wolf P.G."/>
            <person name="Yang L."/>
            <person name="Zimmer A.D."/>
            <person name="Zhu Q."/>
            <person name="Mitros T."/>
            <person name="Hellsten U."/>
            <person name="Loque D."/>
            <person name="Otillar R."/>
            <person name="Salamov A."/>
            <person name="Schmutz J."/>
            <person name="Shapiro H."/>
            <person name="Lindquist E."/>
            <person name="Lucas S."/>
            <person name="Rokhsar D."/>
            <person name="Grigoriev I.V."/>
        </authorList>
    </citation>
    <scope>NUCLEOTIDE SEQUENCE [LARGE SCALE GENOMIC DNA]</scope>
</reference>
<evidence type="ECO:0000259" key="11">
    <source>
        <dbReference type="Pfam" id="PF02225"/>
    </source>
</evidence>
<evidence type="ECO:0000259" key="10">
    <source>
        <dbReference type="Pfam" id="PF00082"/>
    </source>
</evidence>
<dbReference type="Gene3D" id="3.40.50.200">
    <property type="entry name" value="Peptidase S8/S53 domain"/>
    <property type="match status" value="1"/>
</dbReference>
<dbReference type="Gene3D" id="3.30.70.80">
    <property type="entry name" value="Peptidase S8 propeptide/proteinase inhibitor I9"/>
    <property type="match status" value="1"/>
</dbReference>
<dbReference type="GO" id="GO:0006508">
    <property type="term" value="P:proteolysis"/>
    <property type="evidence" value="ECO:0007669"/>
    <property type="project" value="UniProtKB-KW"/>
</dbReference>